<keyword evidence="5" id="KW-1185">Reference proteome</keyword>
<dbReference type="InterPro" id="IPR012373">
    <property type="entry name" value="Ferrdict_sens_TM"/>
</dbReference>
<dbReference type="Proteomes" id="UP001597440">
    <property type="component" value="Unassembled WGS sequence"/>
</dbReference>
<feature type="domain" description="Protein FecR C-terminal" evidence="3">
    <location>
        <begin position="308"/>
        <end position="366"/>
    </location>
</feature>
<evidence type="ECO:0000259" key="3">
    <source>
        <dbReference type="Pfam" id="PF16344"/>
    </source>
</evidence>
<evidence type="ECO:0000313" key="4">
    <source>
        <dbReference type="EMBL" id="MFD2554176.1"/>
    </source>
</evidence>
<dbReference type="Pfam" id="PF16344">
    <property type="entry name" value="FecR_C"/>
    <property type="match status" value="1"/>
</dbReference>
<evidence type="ECO:0000259" key="2">
    <source>
        <dbReference type="Pfam" id="PF04773"/>
    </source>
</evidence>
<dbReference type="PANTHER" id="PTHR30273">
    <property type="entry name" value="PERIPLASMIC SIGNAL SENSOR AND SIGMA FACTOR ACTIVATOR FECR-RELATED"/>
    <property type="match status" value="1"/>
</dbReference>
<evidence type="ECO:0000313" key="5">
    <source>
        <dbReference type="Proteomes" id="UP001597440"/>
    </source>
</evidence>
<keyword evidence="1" id="KW-0472">Membrane</keyword>
<keyword evidence="1" id="KW-1133">Transmembrane helix</keyword>
<dbReference type="InterPro" id="IPR006860">
    <property type="entry name" value="FecR"/>
</dbReference>
<feature type="transmembrane region" description="Helical" evidence="1">
    <location>
        <begin position="67"/>
        <end position="86"/>
    </location>
</feature>
<dbReference type="InterPro" id="IPR032508">
    <property type="entry name" value="FecR_C"/>
</dbReference>
<evidence type="ECO:0000256" key="1">
    <source>
        <dbReference type="SAM" id="Phobius"/>
    </source>
</evidence>
<dbReference type="Gene3D" id="2.60.120.1440">
    <property type="match status" value="1"/>
</dbReference>
<proteinExistence type="predicted"/>
<organism evidence="4 5">
    <name type="scientific">Sphingobacterium tabacisoli</name>
    <dbReference type="NCBI Taxonomy" id="2044855"/>
    <lineage>
        <taxon>Bacteria</taxon>
        <taxon>Pseudomonadati</taxon>
        <taxon>Bacteroidota</taxon>
        <taxon>Sphingobacteriia</taxon>
        <taxon>Sphingobacteriales</taxon>
        <taxon>Sphingobacteriaceae</taxon>
        <taxon>Sphingobacterium</taxon>
    </lineage>
</organism>
<dbReference type="RefSeq" id="WP_210356023.1">
    <property type="nucleotide sequence ID" value="NZ_JAEQMU010000006.1"/>
</dbReference>
<dbReference type="PANTHER" id="PTHR30273:SF2">
    <property type="entry name" value="PROTEIN FECR"/>
    <property type="match status" value="1"/>
</dbReference>
<gene>
    <name evidence="4" type="ORF">ACFSQW_07235</name>
</gene>
<protein>
    <submittedName>
        <fullName evidence="4">FecR family protein</fullName>
    </submittedName>
</protein>
<name>A0ABW5KZV2_9SPHI</name>
<sequence>MQEQELIALLERYRAGTATEEDLVFLESWYLSDHTAPVEEYGENFLIEDVSIVWNRLNKPVVRWYRWIPYTAAACIALFFLVRTFLFQPADDIRILEVEGALSQSEKLMPEKDGNDVMLTFSDGSSVKLDDEQRGIQMLDNHIYYKDGDGLLNVEKYEYVTVSVPHGGQYQVALSDGSIVILNAASSLRYPVVFKGEERKVELSGEAYFTVAKQPSNVDHGELKPFIVAVGDYQVQVHGTQFNVQGYSPALSTKVSLVTGKVSVHGKGPELEKGVFLVPGHQAHMKGEQVAVRMVDVQHEIAWKNGLFSFEGKKLTEVMDELARWYNVDVEYEGEVPNVSFFGRAHRSEKLIAILHLLKSADITYRLTTYDGQRKSKLVIVNKRKEGK</sequence>
<dbReference type="Pfam" id="PF04773">
    <property type="entry name" value="FecR"/>
    <property type="match status" value="1"/>
</dbReference>
<accession>A0ABW5KZV2</accession>
<feature type="domain" description="FecR protein" evidence="2">
    <location>
        <begin position="161"/>
        <end position="262"/>
    </location>
</feature>
<keyword evidence="1" id="KW-0812">Transmembrane</keyword>
<dbReference type="EMBL" id="JBHULD010000008">
    <property type="protein sequence ID" value="MFD2554176.1"/>
    <property type="molecule type" value="Genomic_DNA"/>
</dbReference>
<reference evidence="5" key="1">
    <citation type="journal article" date="2019" name="Int. J. Syst. Evol. Microbiol.">
        <title>The Global Catalogue of Microorganisms (GCM) 10K type strain sequencing project: providing services to taxonomists for standard genome sequencing and annotation.</title>
        <authorList>
            <consortium name="The Broad Institute Genomics Platform"/>
            <consortium name="The Broad Institute Genome Sequencing Center for Infectious Disease"/>
            <person name="Wu L."/>
            <person name="Ma J."/>
        </authorList>
    </citation>
    <scope>NUCLEOTIDE SEQUENCE [LARGE SCALE GENOMIC DNA]</scope>
    <source>
        <strain evidence="5">KCTC 52298</strain>
    </source>
</reference>
<dbReference type="Gene3D" id="3.55.50.30">
    <property type="match status" value="1"/>
</dbReference>
<comment type="caution">
    <text evidence="4">The sequence shown here is derived from an EMBL/GenBank/DDBJ whole genome shotgun (WGS) entry which is preliminary data.</text>
</comment>